<sequence length="208" mass="24647">MTINILLQPLHSSINQLFVRLNNASNDYVKSQMSQIKKLTEMAFAAQKELDLTILPEFSQATIESSLLHLHPYRQRNQEQLNKFATQLNSNILKSLKTQMIRLDKKIDSDLKETDLFNENQCLEEQRLRQEKEEDGNQTFDLTKSQLFGEEERKNEEELLLESKRLIEAFENHVNMRKKLRDEEILAKYKSLFSYLKSFFYMFSDNSI</sequence>
<reference evidence="1" key="1">
    <citation type="journal article" date="2012" name="Nat. Genet.">
        <title>Whole-genome sequence of Schistosoma haematobium.</title>
        <authorList>
            <person name="Young N.D."/>
            <person name="Jex A.R."/>
            <person name="Li B."/>
            <person name="Liu S."/>
            <person name="Yang L."/>
            <person name="Xiong Z."/>
            <person name="Li Y."/>
            <person name="Cantacessi C."/>
            <person name="Hall R.S."/>
            <person name="Xu X."/>
            <person name="Chen F."/>
            <person name="Wu X."/>
            <person name="Zerlotini A."/>
            <person name="Oliveira G."/>
            <person name="Hofmann A."/>
            <person name="Zhang G."/>
            <person name="Fang X."/>
            <person name="Kang Y."/>
            <person name="Campbell B.E."/>
            <person name="Loukas A."/>
            <person name="Ranganathan S."/>
            <person name="Rollinson D."/>
            <person name="Rinaldi G."/>
            <person name="Brindley P.J."/>
            <person name="Yang H."/>
            <person name="Wang J."/>
            <person name="Wang J."/>
            <person name="Gasser R.B."/>
        </authorList>
    </citation>
    <scope>NUCLEOTIDE SEQUENCE [LARGE SCALE GENOMIC DNA]</scope>
</reference>
<organism evidence="1">
    <name type="scientific">Schistosoma haematobium</name>
    <name type="common">Blood fluke</name>
    <dbReference type="NCBI Taxonomy" id="6185"/>
    <lineage>
        <taxon>Eukaryota</taxon>
        <taxon>Metazoa</taxon>
        <taxon>Spiralia</taxon>
        <taxon>Lophotrochozoa</taxon>
        <taxon>Platyhelminthes</taxon>
        <taxon>Trematoda</taxon>
        <taxon>Digenea</taxon>
        <taxon>Strigeidida</taxon>
        <taxon>Schistosomatoidea</taxon>
        <taxon>Schistosomatidae</taxon>
        <taxon>Schistosoma</taxon>
    </lineage>
</organism>
<protein>
    <submittedName>
        <fullName evidence="1">Uncharacterized protein</fullName>
    </submittedName>
</protein>
<dbReference type="AlphaFoldDB" id="A0A094ZL82"/>
<name>A0A094ZL82_SCHHA</name>
<gene>
    <name evidence="1" type="ORF">MS3_03692</name>
</gene>
<evidence type="ECO:0000313" key="1">
    <source>
        <dbReference type="EMBL" id="KGB35440.1"/>
    </source>
</evidence>
<dbReference type="EMBL" id="KL250686">
    <property type="protein sequence ID" value="KGB35440.1"/>
    <property type="molecule type" value="Genomic_DNA"/>
</dbReference>
<proteinExistence type="predicted"/>
<accession>A0A094ZL82</accession>